<feature type="region of interest" description="Disordered" evidence="1">
    <location>
        <begin position="461"/>
        <end position="555"/>
    </location>
</feature>
<evidence type="ECO:0000256" key="1">
    <source>
        <dbReference type="SAM" id="MobiDB-lite"/>
    </source>
</evidence>
<dbReference type="Proteomes" id="UP000240830">
    <property type="component" value="Unassembled WGS sequence"/>
</dbReference>
<dbReference type="PANTHER" id="PTHR10174:SF208">
    <property type="entry name" value="CRAL-TRIO DOMAIN-CONTAINING PROTEIN DDB_G0278031"/>
    <property type="match status" value="1"/>
</dbReference>
<comment type="caution">
    <text evidence="3">The sequence shown here is derived from an EMBL/GenBank/DDBJ whole genome shotgun (WGS) entry which is preliminary data.</text>
</comment>
<gene>
    <name evidence="3" type="ORF">PSACC_01214</name>
</gene>
<sequence>MKTHPEVTRATALKFMLGRKFVEERAEECYRNYQKTVLDHHFEHVTVSDVLEELRTQKLYIPGTRDRSGAALFIINAGKHVPGQFPNESTLRLAFYLGEVLTSNPKTSEIGVTVISNMEGMEWANFDNQFQRTVIDFFQSNIPARVKNIILYKSPWWVSMLVKMVSPFLKQKMRDRIHICGEGDLDQFIEKTQLPNDLGGTFVYDHDVFIRKEMTKVPSTSFLKSGAASPKMERLEETHTPPPGTIMLVSDELATELQAERQRVLAELDDKIRRRRESLQSHTLPLDISKIVRSKSARMSVDMDALPSLEPNILHLRDARIEGQASMLLETEKSPLAERPGEDYDPEKLTDRIRKSIRKDRGEFLKKMRRQAQVSGASKASYSLEIKTDDEMQTNYGPPDEQSGEHYEMQPDEGPDGQSETSERSLVPVEREEVGKAPLLPPPKSKFTTIVPASRNIVSMDVSDANPDEPSSAIVLDSETHSESAVLRSTPSPKSPLKEEITLPPEFLASMMSSRRSSRTESRRSRTSTDAEDGVRQSRGRRQRTAIVFNPPNQE</sequence>
<dbReference type="SMART" id="SM00516">
    <property type="entry name" value="SEC14"/>
    <property type="match status" value="1"/>
</dbReference>
<dbReference type="GO" id="GO:0016020">
    <property type="term" value="C:membrane"/>
    <property type="evidence" value="ECO:0007669"/>
    <property type="project" value="TreeGrafter"/>
</dbReference>
<evidence type="ECO:0000313" key="4">
    <source>
        <dbReference type="Proteomes" id="UP000240830"/>
    </source>
</evidence>
<evidence type="ECO:0000259" key="2">
    <source>
        <dbReference type="PROSITE" id="PS50191"/>
    </source>
</evidence>
<dbReference type="Pfam" id="PF00650">
    <property type="entry name" value="CRAL_TRIO"/>
    <property type="match status" value="1"/>
</dbReference>
<feature type="region of interest" description="Disordered" evidence="1">
    <location>
        <begin position="368"/>
        <end position="447"/>
    </location>
</feature>
<feature type="compositionally biased region" description="Polar residues" evidence="1">
    <location>
        <begin position="372"/>
        <end position="381"/>
    </location>
</feature>
<dbReference type="AlphaFoldDB" id="A0A2H9TMU0"/>
<reference evidence="3 4" key="1">
    <citation type="submission" date="2016-10" db="EMBL/GenBank/DDBJ databases">
        <title>The genome of Paramicrosporidium saccamoebae is the missing link in understanding Cryptomycota and Microsporidia evolution.</title>
        <authorList>
            <person name="Quandt C.A."/>
            <person name="Beaudet D."/>
            <person name="Corsaro D."/>
            <person name="Michel R."/>
            <person name="Corradi N."/>
            <person name="James T."/>
        </authorList>
    </citation>
    <scope>NUCLEOTIDE SEQUENCE [LARGE SCALE GENOMIC DNA]</scope>
    <source>
        <strain evidence="3 4">KSL3</strain>
    </source>
</reference>
<feature type="domain" description="CRAL-TRIO" evidence="2">
    <location>
        <begin position="47"/>
        <end position="206"/>
    </location>
</feature>
<proteinExistence type="predicted"/>
<accession>A0A2H9TMU0</accession>
<evidence type="ECO:0000313" key="3">
    <source>
        <dbReference type="EMBL" id="PJF18970.1"/>
    </source>
</evidence>
<dbReference type="PRINTS" id="PR00180">
    <property type="entry name" value="CRETINALDHBP"/>
</dbReference>
<name>A0A2H9TMU0_9FUNG</name>
<dbReference type="STRING" id="1246581.A0A2H9TMU0"/>
<dbReference type="GO" id="GO:1902936">
    <property type="term" value="F:phosphatidylinositol bisphosphate binding"/>
    <property type="evidence" value="ECO:0007669"/>
    <property type="project" value="TreeGrafter"/>
</dbReference>
<dbReference type="EMBL" id="MTSL01000093">
    <property type="protein sequence ID" value="PJF18970.1"/>
    <property type="molecule type" value="Genomic_DNA"/>
</dbReference>
<dbReference type="InterPro" id="IPR036865">
    <property type="entry name" value="CRAL-TRIO_dom_sf"/>
</dbReference>
<dbReference type="SUPFAM" id="SSF52087">
    <property type="entry name" value="CRAL/TRIO domain"/>
    <property type="match status" value="1"/>
</dbReference>
<organism evidence="3 4">
    <name type="scientific">Paramicrosporidium saccamoebae</name>
    <dbReference type="NCBI Taxonomy" id="1246581"/>
    <lineage>
        <taxon>Eukaryota</taxon>
        <taxon>Fungi</taxon>
        <taxon>Fungi incertae sedis</taxon>
        <taxon>Cryptomycota</taxon>
        <taxon>Cryptomycota incertae sedis</taxon>
        <taxon>Paramicrosporidium</taxon>
    </lineage>
</organism>
<dbReference type="OrthoDB" id="2152335at2759"/>
<protein>
    <submittedName>
        <fullName evidence="3">CRAL-TRIO domain-containing protein</fullName>
    </submittedName>
</protein>
<dbReference type="CDD" id="cd00170">
    <property type="entry name" value="SEC14"/>
    <property type="match status" value="1"/>
</dbReference>
<dbReference type="Gene3D" id="3.40.525.10">
    <property type="entry name" value="CRAL-TRIO lipid binding domain"/>
    <property type="match status" value="1"/>
</dbReference>
<dbReference type="PANTHER" id="PTHR10174">
    <property type="entry name" value="ALPHA-TOCOPHEROL TRANSFER PROTEIN-RELATED"/>
    <property type="match status" value="1"/>
</dbReference>
<keyword evidence="4" id="KW-1185">Reference proteome</keyword>
<dbReference type="PROSITE" id="PS50191">
    <property type="entry name" value="CRAL_TRIO"/>
    <property type="match status" value="1"/>
</dbReference>
<dbReference type="InterPro" id="IPR001251">
    <property type="entry name" value="CRAL-TRIO_dom"/>
</dbReference>
<feature type="region of interest" description="Disordered" evidence="1">
    <location>
        <begin position="332"/>
        <end position="354"/>
    </location>
</feature>
<feature type="compositionally biased region" description="Basic and acidic residues" evidence="1">
    <location>
        <begin position="518"/>
        <end position="536"/>
    </location>
</feature>